<name>A0A386ZRZ4_9NOCA</name>
<dbReference type="Gene3D" id="1.10.1740.10">
    <property type="match status" value="1"/>
</dbReference>
<protein>
    <submittedName>
        <fullName evidence="9">Sigma-70 family RNA polymerase sigma factor</fullName>
    </submittedName>
</protein>
<keyword evidence="10" id="KW-1185">Reference proteome</keyword>
<evidence type="ECO:0000259" key="7">
    <source>
        <dbReference type="Pfam" id="PF04542"/>
    </source>
</evidence>
<dbReference type="SUPFAM" id="SSF88659">
    <property type="entry name" value="Sigma3 and sigma4 domains of RNA polymerase sigma factors"/>
    <property type="match status" value="1"/>
</dbReference>
<dbReference type="PANTHER" id="PTHR43133:SF66">
    <property type="entry name" value="ECF RNA POLYMERASE SIGMA FACTOR SIGK"/>
    <property type="match status" value="1"/>
</dbReference>
<dbReference type="InterPro" id="IPR039425">
    <property type="entry name" value="RNA_pol_sigma-70-like"/>
</dbReference>
<dbReference type="InterPro" id="IPR014284">
    <property type="entry name" value="RNA_pol_sigma-70_dom"/>
</dbReference>
<dbReference type="PANTHER" id="PTHR43133">
    <property type="entry name" value="RNA POLYMERASE ECF-TYPE SIGMA FACTO"/>
    <property type="match status" value="1"/>
</dbReference>
<dbReference type="Proteomes" id="UP000267164">
    <property type="component" value="Chromosome"/>
</dbReference>
<dbReference type="GO" id="GO:0006352">
    <property type="term" value="P:DNA-templated transcription initiation"/>
    <property type="evidence" value="ECO:0007669"/>
    <property type="project" value="InterPro"/>
</dbReference>
<dbReference type="OrthoDB" id="9784272at2"/>
<feature type="domain" description="RNA polymerase sigma factor 70 region 4 type 2" evidence="8">
    <location>
        <begin position="148"/>
        <end position="200"/>
    </location>
</feature>
<feature type="region of interest" description="Disordered" evidence="6">
    <location>
        <begin position="1"/>
        <end position="22"/>
    </location>
</feature>
<dbReference type="InterPro" id="IPR013324">
    <property type="entry name" value="RNA_pol_sigma_r3/r4-like"/>
</dbReference>
<feature type="domain" description="RNA polymerase sigma-70 region 2" evidence="7">
    <location>
        <begin position="49"/>
        <end position="115"/>
    </location>
</feature>
<dbReference type="EMBL" id="CP032568">
    <property type="protein sequence ID" value="AYF79235.1"/>
    <property type="molecule type" value="Genomic_DNA"/>
</dbReference>
<evidence type="ECO:0000256" key="5">
    <source>
        <dbReference type="ARBA" id="ARBA00023163"/>
    </source>
</evidence>
<dbReference type="AlphaFoldDB" id="A0A386ZRZ4"/>
<dbReference type="NCBIfam" id="TIGR02937">
    <property type="entry name" value="sigma70-ECF"/>
    <property type="match status" value="1"/>
</dbReference>
<keyword evidence="4" id="KW-0238">DNA-binding</keyword>
<gene>
    <name evidence="9" type="ORF">D7D52_20750</name>
</gene>
<dbReference type="GO" id="GO:0003677">
    <property type="term" value="F:DNA binding"/>
    <property type="evidence" value="ECO:0007669"/>
    <property type="project" value="UniProtKB-KW"/>
</dbReference>
<evidence type="ECO:0000259" key="8">
    <source>
        <dbReference type="Pfam" id="PF08281"/>
    </source>
</evidence>
<reference evidence="9 10" key="1">
    <citation type="submission" date="2018-09" db="EMBL/GenBank/DDBJ databases">
        <title>Nocardia yunnanensis sp. nov., an actinomycete isolated from a soil sample.</title>
        <authorList>
            <person name="Zhang J."/>
        </authorList>
    </citation>
    <scope>NUCLEOTIDE SEQUENCE [LARGE SCALE GENOMIC DNA]</scope>
    <source>
        <strain evidence="9 10">CFHS0054</strain>
    </source>
</reference>
<comment type="similarity">
    <text evidence="1">Belongs to the sigma-70 factor family. ECF subfamily.</text>
</comment>
<sequence>MFGAGEPGETASAPACPARRPDRDDELTARLTELVLAVGAGDRAAFTELYRLTSHRVFGLAMRMLGNRSTAEEVAQEVYLQTWTLADRYDATISSPMGWLMMLTHRRAVDRIRMDRSATDREITFGHLHLGQDRDVVFEEVEQSHDERAVLHCLDALTPLQRETIALAYYGGHTYSEVAAHLGTPVPTVKTRIRDGLKRLADCLLGPAGA</sequence>
<dbReference type="SUPFAM" id="SSF88946">
    <property type="entry name" value="Sigma2 domain of RNA polymerase sigma factors"/>
    <property type="match status" value="1"/>
</dbReference>
<dbReference type="InterPro" id="IPR007627">
    <property type="entry name" value="RNA_pol_sigma70_r2"/>
</dbReference>
<proteinExistence type="inferred from homology"/>
<dbReference type="KEGG" id="nyu:D7D52_20750"/>
<organism evidence="9 10">
    <name type="scientific">Nocardia yunnanensis</name>
    <dbReference type="NCBI Taxonomy" id="2382165"/>
    <lineage>
        <taxon>Bacteria</taxon>
        <taxon>Bacillati</taxon>
        <taxon>Actinomycetota</taxon>
        <taxon>Actinomycetes</taxon>
        <taxon>Mycobacteriales</taxon>
        <taxon>Nocardiaceae</taxon>
        <taxon>Nocardia</taxon>
    </lineage>
</organism>
<evidence type="ECO:0000313" key="9">
    <source>
        <dbReference type="EMBL" id="AYF79235.1"/>
    </source>
</evidence>
<evidence type="ECO:0000256" key="3">
    <source>
        <dbReference type="ARBA" id="ARBA00023082"/>
    </source>
</evidence>
<evidence type="ECO:0000256" key="2">
    <source>
        <dbReference type="ARBA" id="ARBA00023015"/>
    </source>
</evidence>
<evidence type="ECO:0000256" key="1">
    <source>
        <dbReference type="ARBA" id="ARBA00010641"/>
    </source>
</evidence>
<dbReference type="Gene3D" id="1.10.10.10">
    <property type="entry name" value="Winged helix-like DNA-binding domain superfamily/Winged helix DNA-binding domain"/>
    <property type="match status" value="1"/>
</dbReference>
<dbReference type="InterPro" id="IPR013249">
    <property type="entry name" value="RNA_pol_sigma70_r4_t2"/>
</dbReference>
<keyword evidence="3" id="KW-0731">Sigma factor</keyword>
<evidence type="ECO:0000256" key="6">
    <source>
        <dbReference type="SAM" id="MobiDB-lite"/>
    </source>
</evidence>
<evidence type="ECO:0000313" key="10">
    <source>
        <dbReference type="Proteomes" id="UP000267164"/>
    </source>
</evidence>
<dbReference type="CDD" id="cd06171">
    <property type="entry name" value="Sigma70_r4"/>
    <property type="match status" value="1"/>
</dbReference>
<dbReference type="InterPro" id="IPR013325">
    <property type="entry name" value="RNA_pol_sigma_r2"/>
</dbReference>
<accession>A0A386ZRZ4</accession>
<keyword evidence="2" id="KW-0805">Transcription regulation</keyword>
<dbReference type="Pfam" id="PF04542">
    <property type="entry name" value="Sigma70_r2"/>
    <property type="match status" value="1"/>
</dbReference>
<evidence type="ECO:0000256" key="4">
    <source>
        <dbReference type="ARBA" id="ARBA00023125"/>
    </source>
</evidence>
<keyword evidence="5" id="KW-0804">Transcription</keyword>
<dbReference type="Pfam" id="PF08281">
    <property type="entry name" value="Sigma70_r4_2"/>
    <property type="match status" value="1"/>
</dbReference>
<dbReference type="InterPro" id="IPR036388">
    <property type="entry name" value="WH-like_DNA-bd_sf"/>
</dbReference>
<dbReference type="GO" id="GO:0016987">
    <property type="term" value="F:sigma factor activity"/>
    <property type="evidence" value="ECO:0007669"/>
    <property type="project" value="UniProtKB-KW"/>
</dbReference>